<dbReference type="Proteomes" id="UP000525923">
    <property type="component" value="Unassembled WGS sequence"/>
</dbReference>
<proteinExistence type="predicted"/>
<dbReference type="SMART" id="SM00974">
    <property type="entry name" value="T5orf172"/>
    <property type="match status" value="1"/>
</dbReference>
<dbReference type="OrthoDB" id="647741at2"/>
<evidence type="ECO:0000259" key="1">
    <source>
        <dbReference type="SMART" id="SM00974"/>
    </source>
</evidence>
<dbReference type="RefSeq" id="WP_135504331.1">
    <property type="nucleotide sequence ID" value="NZ_JACHHE010000003.1"/>
</dbReference>
<gene>
    <name evidence="2" type="ORF">HNQ44_001391</name>
</gene>
<feature type="domain" description="Bacteriophage T5 Orf172 DNA-binding" evidence="1">
    <location>
        <begin position="62"/>
        <end position="137"/>
    </location>
</feature>
<evidence type="ECO:0000313" key="2">
    <source>
        <dbReference type="EMBL" id="MBB5179967.1"/>
    </source>
</evidence>
<evidence type="ECO:0000313" key="3">
    <source>
        <dbReference type="Proteomes" id="UP000525923"/>
    </source>
</evidence>
<reference evidence="2 3" key="1">
    <citation type="submission" date="2020-08" db="EMBL/GenBank/DDBJ databases">
        <title>Genomic Encyclopedia of Type Strains, Phase IV (KMG-IV): sequencing the most valuable type-strain genomes for metagenomic binning, comparative biology and taxonomic classification.</title>
        <authorList>
            <person name="Goeker M."/>
        </authorList>
    </citation>
    <scope>NUCLEOTIDE SEQUENCE [LARGE SCALE GENOMIC DNA]</scope>
    <source>
        <strain evidence="2 3">DSM 15895</strain>
    </source>
</reference>
<keyword evidence="3" id="KW-1185">Reference proteome</keyword>
<protein>
    <recommendedName>
        <fullName evidence="1">Bacteriophage T5 Orf172 DNA-binding domain-containing protein</fullName>
    </recommendedName>
</protein>
<comment type="caution">
    <text evidence="2">The sequence shown here is derived from an EMBL/GenBank/DDBJ whole genome shotgun (WGS) entry which is preliminary data.</text>
</comment>
<dbReference type="Pfam" id="PF13455">
    <property type="entry name" value="MUG113"/>
    <property type="match status" value="1"/>
</dbReference>
<organism evidence="2 3">
    <name type="scientific">Planococcus koreensis</name>
    <dbReference type="NCBI Taxonomy" id="112331"/>
    <lineage>
        <taxon>Bacteria</taxon>
        <taxon>Bacillati</taxon>
        <taxon>Bacillota</taxon>
        <taxon>Bacilli</taxon>
        <taxon>Bacillales</taxon>
        <taxon>Caryophanaceae</taxon>
        <taxon>Planococcus</taxon>
    </lineage>
</organism>
<dbReference type="AlphaFoldDB" id="A0A7W8CQW7"/>
<name>A0A7W8CQW7_9BACL</name>
<dbReference type="EMBL" id="JACHHE010000003">
    <property type="protein sequence ID" value="MBB5179967.1"/>
    <property type="molecule type" value="Genomic_DNA"/>
</dbReference>
<dbReference type="InterPro" id="IPR018306">
    <property type="entry name" value="Phage_T5_Orf172_DNA-bd"/>
</dbReference>
<accession>A0A7W8CQW7</accession>
<sequence>MVKNMFNKIFSSKTAPEPLIIPPVVQQHKIYLFESNQYELEKIIESPDFQGKAPGYVYFVQEYMNGSFKIGKTKNLEKRMNIFGVKLPFENKLIFIIKSGNHHQTEAVLHKHFSAKRLEGEWFALNKEDLAWIKAGKYTEEINQTILPLEEKKTAIKTEDENKEDKLLTPKQVEFAKTLLTKLENEYELATDLATLTQKDLNRLSGYFRFKNKGTLTNLVAVGVLKEK</sequence>